<dbReference type="HOGENOM" id="CLU_3295609_0_0_11"/>
<organism evidence="1 2">
    <name type="scientific">Prescottella equi ATCC 33707</name>
    <dbReference type="NCBI Taxonomy" id="525370"/>
    <lineage>
        <taxon>Bacteria</taxon>
        <taxon>Bacillati</taxon>
        <taxon>Actinomycetota</taxon>
        <taxon>Actinomycetes</taxon>
        <taxon>Mycobacteriales</taxon>
        <taxon>Nocardiaceae</taxon>
        <taxon>Prescottella</taxon>
    </lineage>
</organism>
<dbReference type="AlphaFoldDB" id="E9T2E8"/>
<reference evidence="1" key="1">
    <citation type="submission" date="2011-01" db="EMBL/GenBank/DDBJ databases">
        <authorList>
            <person name="Muzny D."/>
            <person name="Qin X."/>
            <person name="Buhay C."/>
            <person name="Dugan-Rocha S."/>
            <person name="Ding Y."/>
            <person name="Chen G."/>
            <person name="Hawes A."/>
            <person name="Holder M."/>
            <person name="Jhangiani S."/>
            <person name="Johnson A."/>
            <person name="Khan Z."/>
            <person name="Li Z."/>
            <person name="Liu W."/>
            <person name="Liu X."/>
            <person name="Perez L."/>
            <person name="Shen H."/>
            <person name="Wang Q."/>
            <person name="Watt J."/>
            <person name="Xi L."/>
            <person name="Xin Y."/>
            <person name="Zhou J."/>
            <person name="Deng J."/>
            <person name="Jiang H."/>
            <person name="Liu Y."/>
            <person name="Qu J."/>
            <person name="Song X.-Z."/>
            <person name="Zhang L."/>
            <person name="Villasana D."/>
            <person name="Johnson A."/>
            <person name="Liu J."/>
            <person name="Liyanage D."/>
            <person name="Lorensuhewa L."/>
            <person name="Robinson T."/>
            <person name="Song A."/>
            <person name="Song B.-B."/>
            <person name="Dinh H."/>
            <person name="Thornton R."/>
            <person name="Coyle M."/>
            <person name="Francisco L."/>
            <person name="Jackson L."/>
            <person name="Javaid M."/>
            <person name="Korchina V."/>
            <person name="Kovar C."/>
            <person name="Mata R."/>
            <person name="Mathew T."/>
            <person name="Ngo R."/>
            <person name="Nguyen L."/>
            <person name="Nguyen N."/>
            <person name="Okwuonu G."/>
            <person name="Ongeri F."/>
            <person name="Pham C."/>
            <person name="Simmons D."/>
            <person name="Wilczek-Boney K."/>
            <person name="Hale W."/>
            <person name="Jakkamsetti A."/>
            <person name="Pham P."/>
            <person name="Ruth R."/>
            <person name="San Lucas F."/>
            <person name="Warren J."/>
            <person name="Zhang J."/>
            <person name="Zhao Z."/>
            <person name="Zhou C."/>
            <person name="Zhu D."/>
            <person name="Lee S."/>
            <person name="Bess C."/>
            <person name="Blankenburg K."/>
            <person name="Forbes L."/>
            <person name="Fu Q."/>
            <person name="Gubbala S."/>
            <person name="Hirani K."/>
            <person name="Jayaseelan J.C."/>
            <person name="Lara F."/>
            <person name="Munidasa M."/>
            <person name="Palculict T."/>
            <person name="Patil S."/>
            <person name="Pu L.-L."/>
            <person name="Saada N."/>
            <person name="Tang L."/>
            <person name="Weissenberger G."/>
            <person name="Zhu Y."/>
            <person name="Hemphill L."/>
            <person name="Shang Y."/>
            <person name="Youmans B."/>
            <person name="Ayvaz T."/>
            <person name="Ross M."/>
            <person name="Santibanez J."/>
            <person name="Aqrawi P."/>
            <person name="Gross S."/>
            <person name="Joshi V."/>
            <person name="Fowler G."/>
            <person name="Nazareth L."/>
            <person name="Reid J."/>
            <person name="Worley K."/>
            <person name="Petrosino J."/>
            <person name="Highlander S."/>
            <person name="Gibbs R."/>
        </authorList>
    </citation>
    <scope>NUCLEOTIDE SEQUENCE [LARGE SCALE GENOMIC DNA]</scope>
    <source>
        <strain evidence="1">ATCC 33707</strain>
    </source>
</reference>
<comment type="caution">
    <text evidence="1">The sequence shown here is derived from an EMBL/GenBank/DDBJ whole genome shotgun (WGS) entry which is preliminary data.</text>
</comment>
<accession>E9T2E8</accession>
<evidence type="ECO:0000313" key="1">
    <source>
        <dbReference type="EMBL" id="EGD23641.1"/>
    </source>
</evidence>
<dbReference type="EMBL" id="ADNW02000012">
    <property type="protein sequence ID" value="EGD23641.1"/>
    <property type="molecule type" value="Genomic_DNA"/>
</dbReference>
<gene>
    <name evidence="1" type="ORF">HMPREF0724_12725</name>
</gene>
<keyword evidence="2" id="KW-1185">Reference proteome</keyword>
<protein>
    <submittedName>
        <fullName evidence="1">Uncharacterized protein</fullName>
    </submittedName>
</protein>
<sequence length="40" mass="4317">MLERHAPGPPAGYVGGRVSVDELATTARRRDDAVDNECFS</sequence>
<evidence type="ECO:0000313" key="2">
    <source>
        <dbReference type="Proteomes" id="UP000004245"/>
    </source>
</evidence>
<dbReference type="Proteomes" id="UP000004245">
    <property type="component" value="Unassembled WGS sequence"/>
</dbReference>
<proteinExistence type="predicted"/>
<name>E9T2E8_RHOHA</name>